<evidence type="ECO:0000313" key="2">
    <source>
        <dbReference type="EMBL" id="CAD6560081.1"/>
    </source>
</evidence>
<organism evidence="2 3">
    <name type="scientific">Paraburkholderia hiiakae</name>
    <dbReference type="NCBI Taxonomy" id="1081782"/>
    <lineage>
        <taxon>Bacteria</taxon>
        <taxon>Pseudomonadati</taxon>
        <taxon>Pseudomonadota</taxon>
        <taxon>Betaproteobacteria</taxon>
        <taxon>Burkholderiales</taxon>
        <taxon>Burkholderiaceae</taxon>
        <taxon>Paraburkholderia</taxon>
    </lineage>
</organism>
<dbReference type="EMBL" id="CAJHCQ010000029">
    <property type="protein sequence ID" value="CAD6560081.1"/>
    <property type="molecule type" value="Genomic_DNA"/>
</dbReference>
<feature type="transmembrane region" description="Helical" evidence="1">
    <location>
        <begin position="58"/>
        <end position="84"/>
    </location>
</feature>
<keyword evidence="1" id="KW-1133">Transmembrane helix</keyword>
<keyword evidence="1" id="KW-0472">Membrane</keyword>
<accession>A0ABM8P9Q1</accession>
<keyword evidence="3" id="KW-1185">Reference proteome</keyword>
<feature type="transmembrane region" description="Helical" evidence="1">
    <location>
        <begin position="225"/>
        <end position="248"/>
    </location>
</feature>
<evidence type="ECO:0000256" key="1">
    <source>
        <dbReference type="SAM" id="Phobius"/>
    </source>
</evidence>
<comment type="caution">
    <text evidence="2">The sequence shown here is derived from an EMBL/GenBank/DDBJ whole genome shotgun (WGS) entry which is preliminary data.</text>
</comment>
<feature type="transmembrane region" description="Helical" evidence="1">
    <location>
        <begin position="144"/>
        <end position="168"/>
    </location>
</feature>
<evidence type="ECO:0000313" key="3">
    <source>
        <dbReference type="Proteomes" id="UP000656319"/>
    </source>
</evidence>
<feature type="transmembrane region" description="Helical" evidence="1">
    <location>
        <begin position="28"/>
        <end position="46"/>
    </location>
</feature>
<protein>
    <submittedName>
        <fullName evidence="2">Uncharacterized protein</fullName>
    </submittedName>
</protein>
<proteinExistence type="predicted"/>
<reference evidence="2 3" key="1">
    <citation type="submission" date="2020-10" db="EMBL/GenBank/DDBJ databases">
        <authorList>
            <person name="Peeters C."/>
        </authorList>
    </citation>
    <scope>NUCLEOTIDE SEQUENCE [LARGE SCALE GENOMIC DNA]</scope>
    <source>
        <strain evidence="2 3">LMG 27952</strain>
    </source>
</reference>
<keyword evidence="1" id="KW-0812">Transmembrane</keyword>
<dbReference type="RefSeq" id="WP_201700467.1">
    <property type="nucleotide sequence ID" value="NZ_CAJHCQ010000029.1"/>
</dbReference>
<feature type="transmembrane region" description="Helical" evidence="1">
    <location>
        <begin position="189"/>
        <end position="213"/>
    </location>
</feature>
<dbReference type="Proteomes" id="UP000656319">
    <property type="component" value="Unassembled WGS sequence"/>
</dbReference>
<feature type="transmembrane region" description="Helical" evidence="1">
    <location>
        <begin position="105"/>
        <end position="132"/>
    </location>
</feature>
<gene>
    <name evidence="2" type="ORF">LMG27952_07033</name>
</gene>
<sequence>MATFTFWRCVLGGWADAWRYVCQRPVRVMSFFLIAWLAPYIDALLLPDLHPPFKAIVWVPFGVVGLARVVVLTALPVDVLRFLLLDAPQARAEPVFGRSLRRYVTVTWASILAILCAAVVVVGFGIGVAVVLKPDHFRAPPMSVLLAYATIVAVCLGLIFLTRLNLLFTHVAIGGRVRVADAWRDSRGHFWSISATQGIASLPLFLFSCLLIRQHMGMARPADMWALLGAIADVTNFCVGAGCAGCLYRRYAQSLKNPGEAA</sequence>
<name>A0ABM8P9Q1_9BURK</name>